<protein>
    <submittedName>
        <fullName evidence="1">Uncharacterized protein</fullName>
    </submittedName>
</protein>
<name>A0A0F6W577_9BACT</name>
<dbReference type="RefSeq" id="WP_053234955.1">
    <property type="nucleotide sequence ID" value="NZ_CP011125.1"/>
</dbReference>
<dbReference type="KEGG" id="samy:DB32_004879"/>
<dbReference type="Proteomes" id="UP000034883">
    <property type="component" value="Chromosome"/>
</dbReference>
<proteinExistence type="predicted"/>
<dbReference type="STRING" id="927083.DB32_004879"/>
<keyword evidence="2" id="KW-1185">Reference proteome</keyword>
<organism evidence="1 2">
    <name type="scientific">Sandaracinus amylolyticus</name>
    <dbReference type="NCBI Taxonomy" id="927083"/>
    <lineage>
        <taxon>Bacteria</taxon>
        <taxon>Pseudomonadati</taxon>
        <taxon>Myxococcota</taxon>
        <taxon>Polyangia</taxon>
        <taxon>Polyangiales</taxon>
        <taxon>Sandaracinaceae</taxon>
        <taxon>Sandaracinus</taxon>
    </lineage>
</organism>
<dbReference type="AlphaFoldDB" id="A0A0F6W577"/>
<evidence type="ECO:0000313" key="1">
    <source>
        <dbReference type="EMBL" id="AKF07730.1"/>
    </source>
</evidence>
<sequence length="271" mass="29785">MQTTLAHDTITAARATWGVASSPPMPRWREYMAWIEARRADAERFNAGEIALERALVALVTRAPGSAPYDALPWLDASEGPPSRRLYSALVSFVDDYEGPFPAELFPRDEVHALRRALCAQGRALTIDEQLAIALEHTAGRTFAAAILLHAVMRLVARDRDARALGSLEWDERLRDASWIAPFAPSVAGDGDAPGDTYHYWANFVVGFHAALHGRVAPRALGAAFYLGPIAMRWIREGVFGSELFAGAHTECDRMGLRHGRAVARAITRSR</sequence>
<reference evidence="1 2" key="1">
    <citation type="submission" date="2015-03" db="EMBL/GenBank/DDBJ databases">
        <title>Genome assembly of Sandaracinus amylolyticus DSM 53668.</title>
        <authorList>
            <person name="Sharma G."/>
            <person name="Subramanian S."/>
        </authorList>
    </citation>
    <scope>NUCLEOTIDE SEQUENCE [LARGE SCALE GENOMIC DNA]</scope>
    <source>
        <strain evidence="1 2">DSM 53668</strain>
    </source>
</reference>
<evidence type="ECO:0000313" key="2">
    <source>
        <dbReference type="Proteomes" id="UP000034883"/>
    </source>
</evidence>
<gene>
    <name evidence="1" type="ORF">DB32_004879</name>
</gene>
<accession>A0A0F6W577</accession>
<dbReference type="EMBL" id="CP011125">
    <property type="protein sequence ID" value="AKF07730.1"/>
    <property type="molecule type" value="Genomic_DNA"/>
</dbReference>